<evidence type="ECO:0000313" key="2">
    <source>
        <dbReference type="Proteomes" id="UP000276776"/>
    </source>
</evidence>
<organism evidence="3">
    <name type="scientific">Thelazia callipaeda</name>
    <name type="common">Oriental eyeworm</name>
    <name type="synonym">Parasitic nematode</name>
    <dbReference type="NCBI Taxonomy" id="103827"/>
    <lineage>
        <taxon>Eukaryota</taxon>
        <taxon>Metazoa</taxon>
        <taxon>Ecdysozoa</taxon>
        <taxon>Nematoda</taxon>
        <taxon>Chromadorea</taxon>
        <taxon>Rhabditida</taxon>
        <taxon>Spirurina</taxon>
        <taxon>Spiruromorpha</taxon>
        <taxon>Thelazioidea</taxon>
        <taxon>Thelaziidae</taxon>
        <taxon>Thelazia</taxon>
    </lineage>
</organism>
<evidence type="ECO:0000313" key="3">
    <source>
        <dbReference type="WBParaSite" id="TCLT_0000265301-mRNA-1"/>
    </source>
</evidence>
<proteinExistence type="predicted"/>
<dbReference type="Proteomes" id="UP000276776">
    <property type="component" value="Unassembled WGS sequence"/>
</dbReference>
<reference evidence="1 2" key="2">
    <citation type="submission" date="2018-11" db="EMBL/GenBank/DDBJ databases">
        <authorList>
            <consortium name="Pathogen Informatics"/>
        </authorList>
    </citation>
    <scope>NUCLEOTIDE SEQUENCE [LARGE SCALE GENOMIC DNA]</scope>
</reference>
<reference evidence="3" key="1">
    <citation type="submission" date="2017-02" db="UniProtKB">
        <authorList>
            <consortium name="WormBaseParasite"/>
        </authorList>
    </citation>
    <scope>IDENTIFICATION</scope>
</reference>
<name>A0A0N5CR03_THECL</name>
<sequence>MKQLQKQVFDLFHYLDIMMSTLQTLPKSAYPYLKLTYYPGSCVPKQDFKLASVNNFEHLISINNFSWHSDWRFGIFSL</sequence>
<dbReference type="EMBL" id="UYYF01000611">
    <property type="protein sequence ID" value="VDM98737.1"/>
    <property type="molecule type" value="Genomic_DNA"/>
</dbReference>
<dbReference type="WBParaSite" id="TCLT_0000265301-mRNA-1">
    <property type="protein sequence ID" value="TCLT_0000265301-mRNA-1"/>
    <property type="gene ID" value="TCLT_0000265301"/>
</dbReference>
<keyword evidence="2" id="KW-1185">Reference proteome</keyword>
<gene>
    <name evidence="1" type="ORF">TCLT_LOCUS2654</name>
</gene>
<protein>
    <submittedName>
        <fullName evidence="3">Ovule protein</fullName>
    </submittedName>
</protein>
<dbReference type="AlphaFoldDB" id="A0A0N5CR03"/>
<accession>A0A0N5CR03</accession>
<evidence type="ECO:0000313" key="1">
    <source>
        <dbReference type="EMBL" id="VDM98737.1"/>
    </source>
</evidence>